<reference evidence="4 7" key="2">
    <citation type="submission" date="2020-05" db="EMBL/GenBank/DDBJ databases">
        <title>MicrobeNet Type strains.</title>
        <authorList>
            <person name="Nicholson A.C."/>
        </authorList>
    </citation>
    <scope>NUCLEOTIDE SEQUENCE [LARGE SCALE GENOMIC DNA]</scope>
    <source>
        <strain evidence="4 7">CCUG 46604</strain>
    </source>
</reference>
<feature type="domain" description="L,D-TPase catalytic" evidence="3">
    <location>
        <begin position="141"/>
        <end position="288"/>
    </location>
</feature>
<dbReference type="RefSeq" id="WP_102160458.1">
    <property type="nucleotide sequence ID" value="NZ_BAAAKH010000009.1"/>
</dbReference>
<feature type="chain" id="PRO_5033764242" evidence="2">
    <location>
        <begin position="35"/>
        <end position="300"/>
    </location>
</feature>
<keyword evidence="2" id="KW-0732">Signal</keyword>
<evidence type="ECO:0000313" key="4">
    <source>
        <dbReference type="EMBL" id="NNG79335.1"/>
    </source>
</evidence>
<feature type="signal peptide" evidence="2">
    <location>
        <begin position="1"/>
        <end position="34"/>
    </location>
</feature>
<dbReference type="PANTHER" id="PTHR38589">
    <property type="entry name" value="BLR0621 PROTEIN"/>
    <property type="match status" value="1"/>
</dbReference>
<gene>
    <name evidence="5" type="ORF">CJ198_02590</name>
    <name evidence="4" type="ORF">HLA91_08105</name>
</gene>
<dbReference type="AlphaFoldDB" id="A0A2N6PL87"/>
<evidence type="ECO:0000256" key="2">
    <source>
        <dbReference type="SAM" id="SignalP"/>
    </source>
</evidence>
<evidence type="ECO:0000259" key="3">
    <source>
        <dbReference type="Pfam" id="PF03734"/>
    </source>
</evidence>
<dbReference type="GeneID" id="86842252"/>
<evidence type="ECO:0000313" key="5">
    <source>
        <dbReference type="EMBL" id="PMB99425.1"/>
    </source>
</evidence>
<evidence type="ECO:0000313" key="6">
    <source>
        <dbReference type="Proteomes" id="UP000235703"/>
    </source>
</evidence>
<evidence type="ECO:0000313" key="7">
    <source>
        <dbReference type="Proteomes" id="UP000549517"/>
    </source>
</evidence>
<feature type="region of interest" description="Disordered" evidence="1">
    <location>
        <begin position="75"/>
        <end position="95"/>
    </location>
</feature>
<keyword evidence="6" id="KW-1185">Reference proteome</keyword>
<sequence>MPIAPKTVLPAAVLTAAALLVSGCGAAGSANAQAAGDGAPVAAESVGSSLSAPQLQAPGDFPAPAVQAPIEPNAADSTADDEAASTPDADKVMPADDISAGQTFPSLPGVGPETRSDVPDSARQVLVAIGEDEKDTQNQLVLYQRADADSEWEAVKVFTAHNGRSGWAEERREGDGTTPVGVFALTDAGGAKADPNSKLPYTQDSGLRDGAAQVYGEDWRDVFDYVIAINYNRKPGTAPTDNTRPMGWDAGGKIWLHVDHDSPTRGCVTVPTDEMQYLLQTIDPELDPHIVMGPADILGR</sequence>
<reference evidence="5 6" key="1">
    <citation type="submission" date="2017-09" db="EMBL/GenBank/DDBJ databases">
        <title>Bacterial strain isolated from the female urinary microbiota.</title>
        <authorList>
            <person name="Thomas-White K."/>
            <person name="Kumar N."/>
            <person name="Forster S."/>
            <person name="Putonti C."/>
            <person name="Lawley T."/>
            <person name="Wolfe A.J."/>
        </authorList>
    </citation>
    <scope>NUCLEOTIDE SEQUENCE [LARGE SCALE GENOMIC DNA]</scope>
    <source>
        <strain evidence="5 6">UMB0680</strain>
    </source>
</reference>
<protein>
    <submittedName>
        <fullName evidence="4">L,D-transpeptidase family protein</fullName>
    </submittedName>
</protein>
<dbReference type="Pfam" id="PF03734">
    <property type="entry name" value="YkuD"/>
    <property type="match status" value="1"/>
</dbReference>
<dbReference type="Proteomes" id="UP000549517">
    <property type="component" value="Unassembled WGS sequence"/>
</dbReference>
<dbReference type="PANTHER" id="PTHR38589:SF1">
    <property type="entry name" value="BLR0621 PROTEIN"/>
    <property type="match status" value="1"/>
</dbReference>
<dbReference type="PROSITE" id="PS51257">
    <property type="entry name" value="PROKAR_LIPOPROTEIN"/>
    <property type="match status" value="1"/>
</dbReference>
<accession>A0A2N6PL87</accession>
<proteinExistence type="predicted"/>
<name>A0A2N6PL87_9MICO</name>
<evidence type="ECO:0000256" key="1">
    <source>
        <dbReference type="SAM" id="MobiDB-lite"/>
    </source>
</evidence>
<comment type="caution">
    <text evidence="5">The sequence shown here is derived from an EMBL/GenBank/DDBJ whole genome shotgun (WGS) entry which is preliminary data.</text>
</comment>
<organism evidence="5 6">
    <name type="scientific">Brevibacterium luteolum</name>
    <dbReference type="NCBI Taxonomy" id="199591"/>
    <lineage>
        <taxon>Bacteria</taxon>
        <taxon>Bacillati</taxon>
        <taxon>Actinomycetota</taxon>
        <taxon>Actinomycetes</taxon>
        <taxon>Micrococcales</taxon>
        <taxon>Brevibacteriaceae</taxon>
        <taxon>Brevibacterium</taxon>
    </lineage>
</organism>
<dbReference type="InterPro" id="IPR005490">
    <property type="entry name" value="LD_TPept_cat_dom"/>
</dbReference>
<dbReference type="EMBL" id="JABEMC010000004">
    <property type="protein sequence ID" value="NNG79335.1"/>
    <property type="molecule type" value="Genomic_DNA"/>
</dbReference>
<dbReference type="EMBL" id="PNFZ01000001">
    <property type="protein sequence ID" value="PMB99425.1"/>
    <property type="molecule type" value="Genomic_DNA"/>
</dbReference>
<dbReference type="GO" id="GO:0016740">
    <property type="term" value="F:transferase activity"/>
    <property type="evidence" value="ECO:0007669"/>
    <property type="project" value="InterPro"/>
</dbReference>
<dbReference type="Proteomes" id="UP000235703">
    <property type="component" value="Unassembled WGS sequence"/>
</dbReference>
<dbReference type="OrthoDB" id="186490at2"/>